<dbReference type="Proteomes" id="UP001234989">
    <property type="component" value="Chromosome 7"/>
</dbReference>
<evidence type="ECO:0000313" key="3">
    <source>
        <dbReference type="Proteomes" id="UP001234989"/>
    </source>
</evidence>
<dbReference type="AlphaFoldDB" id="A0AAF0ZHE0"/>
<dbReference type="EMBL" id="CP133618">
    <property type="protein sequence ID" value="WMV37894.1"/>
    <property type="molecule type" value="Genomic_DNA"/>
</dbReference>
<keyword evidence="3" id="KW-1185">Reference proteome</keyword>
<name>A0AAF0ZHE0_SOLVR</name>
<organism evidence="2 3">
    <name type="scientific">Solanum verrucosum</name>
    <dbReference type="NCBI Taxonomy" id="315347"/>
    <lineage>
        <taxon>Eukaryota</taxon>
        <taxon>Viridiplantae</taxon>
        <taxon>Streptophyta</taxon>
        <taxon>Embryophyta</taxon>
        <taxon>Tracheophyta</taxon>
        <taxon>Spermatophyta</taxon>
        <taxon>Magnoliopsida</taxon>
        <taxon>eudicotyledons</taxon>
        <taxon>Gunneridae</taxon>
        <taxon>Pentapetalae</taxon>
        <taxon>asterids</taxon>
        <taxon>lamiids</taxon>
        <taxon>Solanales</taxon>
        <taxon>Solanaceae</taxon>
        <taxon>Solanoideae</taxon>
        <taxon>Solaneae</taxon>
        <taxon>Solanum</taxon>
    </lineage>
</organism>
<accession>A0AAF0ZHE0</accession>
<dbReference type="InterPro" id="IPR036397">
    <property type="entry name" value="RNaseH_sf"/>
</dbReference>
<dbReference type="GO" id="GO:0003676">
    <property type="term" value="F:nucleic acid binding"/>
    <property type="evidence" value="ECO:0007669"/>
    <property type="project" value="InterPro"/>
</dbReference>
<gene>
    <name evidence="2" type="ORF">MTR67_031279</name>
</gene>
<dbReference type="Gene3D" id="3.30.420.10">
    <property type="entry name" value="Ribonuclease H-like superfamily/Ribonuclease H"/>
    <property type="match status" value="1"/>
</dbReference>
<proteinExistence type="predicted"/>
<feature type="region of interest" description="Disordered" evidence="1">
    <location>
        <begin position="160"/>
        <end position="186"/>
    </location>
</feature>
<evidence type="ECO:0000256" key="1">
    <source>
        <dbReference type="SAM" id="MobiDB-lite"/>
    </source>
</evidence>
<evidence type="ECO:0000313" key="2">
    <source>
        <dbReference type="EMBL" id="WMV37894.1"/>
    </source>
</evidence>
<sequence length="186" mass="21647">MKGILAKIFNANRSGWSHNLDDALWDYHIDFKTPIGMLPYQLVFGKFCHLPIELEHKSFWVWKVEDLILKEWKLGDGLILLASRQLAPRSPKCITFPRARLETLSGNNKGERTRQGHYEVNKRVKKLKKLKESKAATCQSHSASRRVDVELSQSYNMPTHGYDPLIEQTSSSAMHQRDRRFDRQKL</sequence>
<reference evidence="2" key="1">
    <citation type="submission" date="2023-08" db="EMBL/GenBank/DDBJ databases">
        <title>A de novo genome assembly of Solanum verrucosum Schlechtendal, a Mexican diploid species geographically isolated from the other diploid A-genome species in potato relatives.</title>
        <authorList>
            <person name="Hosaka K."/>
        </authorList>
    </citation>
    <scope>NUCLEOTIDE SEQUENCE</scope>
    <source>
        <tissue evidence="2">Young leaves</tissue>
    </source>
</reference>
<protein>
    <submittedName>
        <fullName evidence="2">Uncharacterized protein</fullName>
    </submittedName>
</protein>
<feature type="compositionally biased region" description="Basic and acidic residues" evidence="1">
    <location>
        <begin position="175"/>
        <end position="186"/>
    </location>
</feature>